<evidence type="ECO:0000313" key="2">
    <source>
        <dbReference type="Proteomes" id="UP001430637"/>
    </source>
</evidence>
<name>A0ABS8F9B5_9FIRM</name>
<protein>
    <submittedName>
        <fullName evidence="1">Uncharacterized protein</fullName>
    </submittedName>
</protein>
<dbReference type="EMBL" id="JAJEQL010000014">
    <property type="protein sequence ID" value="MCC2199523.1"/>
    <property type="molecule type" value="Genomic_DNA"/>
</dbReference>
<organism evidence="1 2">
    <name type="scientific">Faecalibacterium butyricigenerans</name>
    <dbReference type="NCBI Taxonomy" id="1851427"/>
    <lineage>
        <taxon>Bacteria</taxon>
        <taxon>Bacillati</taxon>
        <taxon>Bacillota</taxon>
        <taxon>Clostridia</taxon>
        <taxon>Eubacteriales</taxon>
        <taxon>Oscillospiraceae</taxon>
        <taxon>Faecalibacterium</taxon>
    </lineage>
</organism>
<keyword evidence="2" id="KW-1185">Reference proteome</keyword>
<dbReference type="Proteomes" id="UP001430637">
    <property type="component" value="Unassembled WGS sequence"/>
</dbReference>
<sequence>METEIEAMSFKEMEEGSRCLYESERKSFVQGCNLDEYSPHQPFAGNNAFKHCESIYYGANQYLEDVL</sequence>
<accession>A0ABS8F9B5</accession>
<evidence type="ECO:0000313" key="1">
    <source>
        <dbReference type="EMBL" id="MCC2199523.1"/>
    </source>
</evidence>
<gene>
    <name evidence="1" type="ORF">LKD23_07115</name>
</gene>
<proteinExistence type="predicted"/>
<reference evidence="1" key="1">
    <citation type="submission" date="2021-10" db="EMBL/GenBank/DDBJ databases">
        <title>Anaerobic single-cell dispensing facilitates the cultivation of human gut bacteria.</title>
        <authorList>
            <person name="Afrizal A."/>
        </authorList>
    </citation>
    <scope>NUCLEOTIDE SEQUENCE</scope>
    <source>
        <strain evidence="1">CLA-AA-H233</strain>
    </source>
</reference>
<comment type="caution">
    <text evidence="1">The sequence shown here is derived from an EMBL/GenBank/DDBJ whole genome shotgun (WGS) entry which is preliminary data.</text>
</comment>